<dbReference type="AlphaFoldDB" id="A0AAU9U714"/>
<sequence length="269" mass="29318">MAVNSPTIVLTEKKIGKEFKKQPSQKITSFWTNHWRAILGEFVSTTLLIFFGCLTCVPIEGLPVTPLYSSIGFGLIVLFLAQSFAHISGSHMNPSVTLGAVILEKMPIPLGIAYTIAQCCGASLGYGLLIGLSPSDITDGICTNRPYLKHTIYQTLGVEVIFTGSLMLFICALWDPVNEEKNETISIKFGLGLSGLAIASGPLAGVSMNPAKSFGPAIWTSIWTAHWVYWVGPLLGVVIASSFYKLVWLKEKYVEEQPILAWTDDTNEV</sequence>
<evidence type="ECO:0000313" key="10">
    <source>
        <dbReference type="Proteomes" id="UP001153954"/>
    </source>
</evidence>
<dbReference type="EMBL" id="CAKOGL010000013">
    <property type="protein sequence ID" value="CAH2093607.1"/>
    <property type="molecule type" value="Genomic_DNA"/>
</dbReference>
<dbReference type="Gene3D" id="1.20.1080.10">
    <property type="entry name" value="Glycerol uptake facilitator protein"/>
    <property type="match status" value="1"/>
</dbReference>
<dbReference type="PANTHER" id="PTHR19139:SF270">
    <property type="entry name" value="ENTOMOGLYCEROPORIN 1-RELATED"/>
    <property type="match status" value="1"/>
</dbReference>
<feature type="transmembrane region" description="Helical" evidence="8">
    <location>
        <begin position="67"/>
        <end position="87"/>
    </location>
</feature>
<protein>
    <recommendedName>
        <fullName evidence="11">Aquaporin</fullName>
    </recommendedName>
</protein>
<accession>A0AAU9U714</accession>
<dbReference type="SUPFAM" id="SSF81338">
    <property type="entry name" value="Aquaporin-like"/>
    <property type="match status" value="1"/>
</dbReference>
<evidence type="ECO:0000313" key="9">
    <source>
        <dbReference type="EMBL" id="CAH2093607.1"/>
    </source>
</evidence>
<feature type="transmembrane region" description="Helical" evidence="8">
    <location>
        <begin position="108"/>
        <end position="132"/>
    </location>
</feature>
<feature type="transmembrane region" description="Helical" evidence="8">
    <location>
        <begin position="38"/>
        <end position="61"/>
    </location>
</feature>
<dbReference type="GO" id="GO:0015267">
    <property type="term" value="F:channel activity"/>
    <property type="evidence" value="ECO:0007669"/>
    <property type="project" value="InterPro"/>
</dbReference>
<evidence type="ECO:0000256" key="2">
    <source>
        <dbReference type="ARBA" id="ARBA00006175"/>
    </source>
</evidence>
<dbReference type="PANTHER" id="PTHR19139">
    <property type="entry name" value="AQUAPORIN TRANSPORTER"/>
    <property type="match status" value="1"/>
</dbReference>
<keyword evidence="6 8" id="KW-0472">Membrane</keyword>
<organism evidence="9 10">
    <name type="scientific">Euphydryas editha</name>
    <name type="common">Edith's checkerspot</name>
    <dbReference type="NCBI Taxonomy" id="104508"/>
    <lineage>
        <taxon>Eukaryota</taxon>
        <taxon>Metazoa</taxon>
        <taxon>Ecdysozoa</taxon>
        <taxon>Arthropoda</taxon>
        <taxon>Hexapoda</taxon>
        <taxon>Insecta</taxon>
        <taxon>Pterygota</taxon>
        <taxon>Neoptera</taxon>
        <taxon>Endopterygota</taxon>
        <taxon>Lepidoptera</taxon>
        <taxon>Glossata</taxon>
        <taxon>Ditrysia</taxon>
        <taxon>Papilionoidea</taxon>
        <taxon>Nymphalidae</taxon>
        <taxon>Nymphalinae</taxon>
        <taxon>Euphydryas</taxon>
    </lineage>
</organism>
<proteinExistence type="inferred from homology"/>
<evidence type="ECO:0000256" key="4">
    <source>
        <dbReference type="ARBA" id="ARBA00022692"/>
    </source>
</evidence>
<dbReference type="InterPro" id="IPR023271">
    <property type="entry name" value="Aquaporin-like"/>
</dbReference>
<keyword evidence="10" id="KW-1185">Reference proteome</keyword>
<dbReference type="GO" id="GO:0005886">
    <property type="term" value="C:plasma membrane"/>
    <property type="evidence" value="ECO:0007669"/>
    <property type="project" value="TreeGrafter"/>
</dbReference>
<evidence type="ECO:0000256" key="8">
    <source>
        <dbReference type="SAM" id="Phobius"/>
    </source>
</evidence>
<name>A0AAU9U714_EUPED</name>
<keyword evidence="5 8" id="KW-1133">Transmembrane helix</keyword>
<comment type="similarity">
    <text evidence="2 7">Belongs to the MIP/aquaporin (TC 1.A.8) family.</text>
</comment>
<dbReference type="InterPro" id="IPR034294">
    <property type="entry name" value="Aquaporin_transptr"/>
</dbReference>
<dbReference type="Pfam" id="PF00230">
    <property type="entry name" value="MIP"/>
    <property type="match status" value="1"/>
</dbReference>
<dbReference type="PROSITE" id="PS00221">
    <property type="entry name" value="MIP"/>
    <property type="match status" value="1"/>
</dbReference>
<reference evidence="9" key="1">
    <citation type="submission" date="2022-03" db="EMBL/GenBank/DDBJ databases">
        <authorList>
            <person name="Tunstrom K."/>
        </authorList>
    </citation>
    <scope>NUCLEOTIDE SEQUENCE</scope>
</reference>
<gene>
    <name evidence="9" type="ORF">EEDITHA_LOCUS9258</name>
</gene>
<comment type="subcellular location">
    <subcellularLocation>
        <location evidence="1">Membrane</location>
        <topology evidence="1">Multi-pass membrane protein</topology>
    </subcellularLocation>
</comment>
<dbReference type="InterPro" id="IPR000425">
    <property type="entry name" value="MIP"/>
</dbReference>
<evidence type="ECO:0000256" key="5">
    <source>
        <dbReference type="ARBA" id="ARBA00022989"/>
    </source>
</evidence>
<evidence type="ECO:0000256" key="1">
    <source>
        <dbReference type="ARBA" id="ARBA00004141"/>
    </source>
</evidence>
<evidence type="ECO:0000256" key="3">
    <source>
        <dbReference type="ARBA" id="ARBA00022448"/>
    </source>
</evidence>
<dbReference type="Proteomes" id="UP001153954">
    <property type="component" value="Unassembled WGS sequence"/>
</dbReference>
<evidence type="ECO:0000256" key="7">
    <source>
        <dbReference type="RuleBase" id="RU000477"/>
    </source>
</evidence>
<feature type="transmembrane region" description="Helical" evidence="8">
    <location>
        <begin position="186"/>
        <end position="207"/>
    </location>
</feature>
<evidence type="ECO:0008006" key="11">
    <source>
        <dbReference type="Google" id="ProtNLM"/>
    </source>
</evidence>
<comment type="caution">
    <text evidence="9">The sequence shown here is derived from an EMBL/GenBank/DDBJ whole genome shotgun (WGS) entry which is preliminary data.</text>
</comment>
<evidence type="ECO:0000256" key="6">
    <source>
        <dbReference type="ARBA" id="ARBA00023136"/>
    </source>
</evidence>
<keyword evidence="3 7" id="KW-0813">Transport</keyword>
<dbReference type="PRINTS" id="PR00783">
    <property type="entry name" value="MINTRINSICP"/>
</dbReference>
<dbReference type="InterPro" id="IPR022357">
    <property type="entry name" value="MIP_CS"/>
</dbReference>
<feature type="transmembrane region" description="Helical" evidence="8">
    <location>
        <begin position="152"/>
        <end position="174"/>
    </location>
</feature>
<keyword evidence="4 7" id="KW-0812">Transmembrane</keyword>
<feature type="transmembrane region" description="Helical" evidence="8">
    <location>
        <begin position="227"/>
        <end position="247"/>
    </location>
</feature>